<feature type="transmembrane region" description="Helical" evidence="21">
    <location>
        <begin position="239"/>
        <end position="258"/>
    </location>
</feature>
<dbReference type="GO" id="GO:0006488">
    <property type="term" value="P:dolichol-linked oligosaccharide biosynthetic process"/>
    <property type="evidence" value="ECO:0007669"/>
    <property type="project" value="TreeGrafter"/>
</dbReference>
<feature type="transmembrane region" description="Helical" evidence="21">
    <location>
        <begin position="533"/>
        <end position="555"/>
    </location>
</feature>
<feature type="transmembrane region" description="Helical" evidence="21">
    <location>
        <begin position="359"/>
        <end position="376"/>
    </location>
</feature>
<dbReference type="PANTHER" id="PTHR43398">
    <property type="entry name" value="DOLICHOL-PHOSPHATE MANNOSYLTRANSFERASE SUBUNIT 1"/>
    <property type="match status" value="1"/>
</dbReference>
<evidence type="ECO:0000313" key="24">
    <source>
        <dbReference type="Proteomes" id="UP000228613"/>
    </source>
</evidence>
<feature type="transmembrane region" description="Helical" evidence="21">
    <location>
        <begin position="296"/>
        <end position="327"/>
    </location>
</feature>
<evidence type="ECO:0000256" key="6">
    <source>
        <dbReference type="ARBA" id="ARBA00006739"/>
    </source>
</evidence>
<sequence length="697" mass="81050">MKISLIIPTYNEKDNIYDLLLKLKEEFLKNKIDNEIIVVDDNSPDGTGQILEKLKIEYFNLKVIHRSGKLGLSSAVLEGFNIAGGDILGVIDADLSHPVFKISEMYKEIINGADFVVGSRYVKGGKIEGWNLYRKILSRGAIILAKVFTNVKDPMSGFFMFKKELIKDKIINPKGFKILLELLIKLDYKNIVEIPIIFTNRTVGKSKAGAKEIIFYLQNLFGYISLNKRIKNCFNTPKGLFVIVFLILIIARLIYLLFPTKIAWDASVYIGMAEYMLSFGKIGLWEYFRPPVLPILFSIGGYISLPIIIWAQFLTFLASILSLWLIYKIGEKIGPFIGVFASIALGVSTIFFSFSNTPMTEVFGVFFSLLVLYFFFVREYYFTSGLLVGICFLARFPYGLLALVFGLSLFYFNWKDKNFWRQFLNKLFYFSIGFLSIVFLYLFSNYFFYGDLFSPLIAGIDVISGSIWIYKRAFGFYENIIFLQNPLFIFSIITIFMSFFFKFFSEKRYIIYILFTWIIVFFIYFVNETHKEIRYIVTIFPALSLLSGISLSYFYKKYKKFIFILIVLLIVITFNNMTFFVQSKSVSESFKNFYFFLNKEDGKTVITSSPMVVVYSPVRIIPAYDRWEFFKNIYERDRLNADFLLIDSCELYVCPPQGEVLCENYKKEVLEQVYTNENVIYDNNIGTCHQIIAKIRK</sequence>
<evidence type="ECO:0000256" key="7">
    <source>
        <dbReference type="ARBA" id="ARBA00012704"/>
    </source>
</evidence>
<evidence type="ECO:0000256" key="18">
    <source>
        <dbReference type="ARBA" id="ARBA00082336"/>
    </source>
</evidence>
<evidence type="ECO:0000256" key="10">
    <source>
        <dbReference type="ARBA" id="ARBA00022692"/>
    </source>
</evidence>
<evidence type="ECO:0000256" key="16">
    <source>
        <dbReference type="ARBA" id="ARBA00053724"/>
    </source>
</evidence>
<dbReference type="GO" id="GO:0035269">
    <property type="term" value="P:protein O-linked glycosylation via mannose"/>
    <property type="evidence" value="ECO:0007669"/>
    <property type="project" value="TreeGrafter"/>
</dbReference>
<comment type="cofactor">
    <cofactor evidence="3">
        <name>Mg(2+)</name>
        <dbReference type="ChEBI" id="CHEBI:18420"/>
    </cofactor>
</comment>
<feature type="transmembrane region" description="Helical" evidence="21">
    <location>
        <begin position="561"/>
        <end position="581"/>
    </location>
</feature>
<evidence type="ECO:0000256" key="11">
    <source>
        <dbReference type="ARBA" id="ARBA00022723"/>
    </source>
</evidence>
<dbReference type="AlphaFoldDB" id="A0A2J0JIC9"/>
<comment type="pathway">
    <text evidence="5">Protein modification; protein glycosylation.</text>
</comment>
<feature type="transmembrane region" description="Helical" evidence="21">
    <location>
        <begin position="426"/>
        <end position="446"/>
    </location>
</feature>
<evidence type="ECO:0000256" key="8">
    <source>
        <dbReference type="ARBA" id="ARBA00022676"/>
    </source>
</evidence>
<dbReference type="GO" id="GO:0006506">
    <property type="term" value="P:GPI anchor biosynthetic process"/>
    <property type="evidence" value="ECO:0007669"/>
    <property type="project" value="TreeGrafter"/>
</dbReference>
<keyword evidence="8" id="KW-0328">Glycosyltransferase</keyword>
<feature type="transmembrane region" description="Helical" evidence="21">
    <location>
        <begin position="396"/>
        <end position="414"/>
    </location>
</feature>
<evidence type="ECO:0000256" key="13">
    <source>
        <dbReference type="ARBA" id="ARBA00022989"/>
    </source>
</evidence>
<dbReference type="FunFam" id="3.90.550.10:FF:000119">
    <property type="entry name" value="Dolichol-phosphate mannosyltransferase subunit 1"/>
    <property type="match status" value="1"/>
</dbReference>
<comment type="subcellular location">
    <subcellularLocation>
        <location evidence="4">Endomembrane system</location>
    </subcellularLocation>
</comment>
<dbReference type="GO" id="GO:0016020">
    <property type="term" value="C:membrane"/>
    <property type="evidence" value="ECO:0007669"/>
    <property type="project" value="UniProtKB-ARBA"/>
</dbReference>
<dbReference type="InterPro" id="IPR001173">
    <property type="entry name" value="Glyco_trans_2-like"/>
</dbReference>
<feature type="transmembrane region" description="Helical" evidence="21">
    <location>
        <begin position="333"/>
        <end position="352"/>
    </location>
</feature>
<dbReference type="InterPro" id="IPR029044">
    <property type="entry name" value="Nucleotide-diphossugar_trans"/>
</dbReference>
<dbReference type="GO" id="GO:0046872">
    <property type="term" value="F:metal ion binding"/>
    <property type="evidence" value="ECO:0007669"/>
    <property type="project" value="UniProtKB-KW"/>
</dbReference>
<gene>
    <name evidence="23" type="ORF">COU48_00565</name>
</gene>
<accession>A0A2J0JIC9</accession>
<evidence type="ECO:0000259" key="22">
    <source>
        <dbReference type="Pfam" id="PF00535"/>
    </source>
</evidence>
<keyword evidence="15" id="KW-0464">Manganese</keyword>
<keyword evidence="12" id="KW-0460">Magnesium</keyword>
<dbReference type="GO" id="GO:0004582">
    <property type="term" value="F:dolichyl-phosphate beta-D-mannosyltransferase activity"/>
    <property type="evidence" value="ECO:0007669"/>
    <property type="project" value="UniProtKB-EC"/>
</dbReference>
<reference evidence="24" key="1">
    <citation type="submission" date="2017-09" db="EMBL/GenBank/DDBJ databases">
        <title>Depth-based differentiation of microbial function through sediment-hosted aquifers and enrichment of novel symbionts in the deep terrestrial subsurface.</title>
        <authorList>
            <person name="Probst A.J."/>
            <person name="Ladd B."/>
            <person name="Jarett J.K."/>
            <person name="Geller-Mcgrath D.E."/>
            <person name="Sieber C.M.K."/>
            <person name="Emerson J.B."/>
            <person name="Anantharaman K."/>
            <person name="Thomas B.C."/>
            <person name="Malmstrom R."/>
            <person name="Stieglmeier M."/>
            <person name="Klingl A."/>
            <person name="Woyke T."/>
            <person name="Ryan C.M."/>
            <person name="Banfield J.F."/>
        </authorList>
    </citation>
    <scope>NUCLEOTIDE SEQUENCE [LARGE SCALE GENOMIC DNA]</scope>
</reference>
<keyword evidence="10 21" id="KW-0812">Transmembrane</keyword>
<proteinExistence type="inferred from homology"/>
<comment type="cofactor">
    <cofactor evidence="2">
        <name>Mn(2+)</name>
        <dbReference type="ChEBI" id="CHEBI:29035"/>
    </cofactor>
</comment>
<evidence type="ECO:0000256" key="14">
    <source>
        <dbReference type="ARBA" id="ARBA00023136"/>
    </source>
</evidence>
<evidence type="ECO:0000256" key="20">
    <source>
        <dbReference type="ARBA" id="ARBA00083744"/>
    </source>
</evidence>
<dbReference type="PANTHER" id="PTHR43398:SF1">
    <property type="entry name" value="DOLICHOL-PHOSPHATE MANNOSYLTRANSFERASE SUBUNIT 1"/>
    <property type="match status" value="1"/>
</dbReference>
<dbReference type="SUPFAM" id="SSF53448">
    <property type="entry name" value="Nucleotide-diphospho-sugar transferases"/>
    <property type="match status" value="1"/>
</dbReference>
<organism evidence="23 24">
    <name type="scientific">Candidatus Nomurabacteria bacterium CG10_big_fil_rev_8_21_14_0_10_03_31_7</name>
    <dbReference type="NCBI Taxonomy" id="1974730"/>
    <lineage>
        <taxon>Bacteria</taxon>
        <taxon>Candidatus Nomuraibacteriota</taxon>
    </lineage>
</organism>
<evidence type="ECO:0000256" key="5">
    <source>
        <dbReference type="ARBA" id="ARBA00004922"/>
    </source>
</evidence>
<evidence type="ECO:0000256" key="1">
    <source>
        <dbReference type="ARBA" id="ARBA00001913"/>
    </source>
</evidence>
<dbReference type="EMBL" id="PFCP01000016">
    <property type="protein sequence ID" value="PIR69073.1"/>
    <property type="molecule type" value="Genomic_DNA"/>
</dbReference>
<comment type="cofactor">
    <cofactor evidence="1">
        <name>Ca(2+)</name>
        <dbReference type="ChEBI" id="CHEBI:29108"/>
    </cofactor>
</comment>
<evidence type="ECO:0000256" key="17">
    <source>
        <dbReference type="ARBA" id="ARBA00074878"/>
    </source>
</evidence>
<feature type="transmembrane region" description="Helical" evidence="21">
    <location>
        <begin position="264"/>
        <end position="284"/>
    </location>
</feature>
<dbReference type="InterPro" id="IPR039528">
    <property type="entry name" value="DPM1-like"/>
</dbReference>
<keyword evidence="9" id="KW-0808">Transferase</keyword>
<feature type="transmembrane region" description="Helical" evidence="21">
    <location>
        <begin position="509"/>
        <end position="526"/>
    </location>
</feature>
<comment type="caution">
    <text evidence="23">The sequence shown here is derived from an EMBL/GenBank/DDBJ whole genome shotgun (WGS) entry which is preliminary data.</text>
</comment>
<comment type="similarity">
    <text evidence="6">Belongs to the glycosyltransferase 2 family.</text>
</comment>
<name>A0A2J0JIC9_9BACT</name>
<evidence type="ECO:0000256" key="4">
    <source>
        <dbReference type="ARBA" id="ARBA00004308"/>
    </source>
</evidence>
<evidence type="ECO:0000256" key="3">
    <source>
        <dbReference type="ARBA" id="ARBA00001946"/>
    </source>
</evidence>
<feature type="transmembrane region" description="Helical" evidence="21">
    <location>
        <begin position="482"/>
        <end position="503"/>
    </location>
</feature>
<evidence type="ECO:0000256" key="21">
    <source>
        <dbReference type="SAM" id="Phobius"/>
    </source>
</evidence>
<evidence type="ECO:0000256" key="12">
    <source>
        <dbReference type="ARBA" id="ARBA00022842"/>
    </source>
</evidence>
<protein>
    <recommendedName>
        <fullName evidence="17">Dolichol-phosphate mannosyltransferase</fullName>
        <ecNumber evidence="7">2.4.1.83</ecNumber>
    </recommendedName>
    <alternativeName>
        <fullName evidence="19">Dolichol-phosphate mannose synthase</fullName>
    </alternativeName>
    <alternativeName>
        <fullName evidence="18">Dolichyl-phosphate beta-D-mannosyltransferase</fullName>
    </alternativeName>
    <alternativeName>
        <fullName evidence="20">Mannose-P-dolichol synthase</fullName>
    </alternativeName>
</protein>
<dbReference type="Pfam" id="PF00535">
    <property type="entry name" value="Glycos_transf_2"/>
    <property type="match status" value="1"/>
</dbReference>
<comment type="function">
    <text evidence="16">Transfers mannose from GDP-mannose to dolichol monophosphate to form dolichol phosphate mannose (Dol-P-Man) which is the mannosyl donor in pathways leading to N-glycosylation, glycosyl phosphatidylinositol membrane anchoring, and O-mannosylation of proteins.</text>
</comment>
<keyword evidence="14 21" id="KW-0472">Membrane</keyword>
<dbReference type="Proteomes" id="UP000228613">
    <property type="component" value="Unassembled WGS sequence"/>
</dbReference>
<feature type="domain" description="Glycosyltransferase 2-like" evidence="22">
    <location>
        <begin position="4"/>
        <end position="167"/>
    </location>
</feature>
<keyword evidence="13 21" id="KW-1133">Transmembrane helix</keyword>
<evidence type="ECO:0000313" key="23">
    <source>
        <dbReference type="EMBL" id="PIR69073.1"/>
    </source>
</evidence>
<dbReference type="EC" id="2.4.1.83" evidence="7"/>
<evidence type="ECO:0000256" key="9">
    <source>
        <dbReference type="ARBA" id="ARBA00022679"/>
    </source>
</evidence>
<dbReference type="CDD" id="cd06442">
    <property type="entry name" value="DPM1_like"/>
    <property type="match status" value="1"/>
</dbReference>
<evidence type="ECO:0000256" key="19">
    <source>
        <dbReference type="ARBA" id="ARBA00082614"/>
    </source>
</evidence>
<dbReference type="Gene3D" id="3.90.550.10">
    <property type="entry name" value="Spore Coat Polysaccharide Biosynthesis Protein SpsA, Chain A"/>
    <property type="match status" value="1"/>
</dbReference>
<evidence type="ECO:0000256" key="15">
    <source>
        <dbReference type="ARBA" id="ARBA00023211"/>
    </source>
</evidence>
<dbReference type="GO" id="GO:0012505">
    <property type="term" value="C:endomembrane system"/>
    <property type="evidence" value="ECO:0007669"/>
    <property type="project" value="UniProtKB-SubCell"/>
</dbReference>
<keyword evidence="11" id="KW-0479">Metal-binding</keyword>
<evidence type="ECO:0000256" key="2">
    <source>
        <dbReference type="ARBA" id="ARBA00001936"/>
    </source>
</evidence>